<accession>A0A9W9YAN1</accession>
<dbReference type="AlphaFoldDB" id="A0A9W9YAN1"/>
<gene>
    <name evidence="2" type="ORF">OS493_022182</name>
</gene>
<protein>
    <submittedName>
        <fullName evidence="2">Uncharacterized protein</fullName>
    </submittedName>
</protein>
<feature type="region of interest" description="Disordered" evidence="1">
    <location>
        <begin position="62"/>
        <end position="133"/>
    </location>
</feature>
<name>A0A9W9YAN1_9CNID</name>
<dbReference type="Proteomes" id="UP001163046">
    <property type="component" value="Unassembled WGS sequence"/>
</dbReference>
<evidence type="ECO:0000313" key="2">
    <source>
        <dbReference type="EMBL" id="KAJ7330571.1"/>
    </source>
</evidence>
<evidence type="ECO:0000256" key="1">
    <source>
        <dbReference type="SAM" id="MobiDB-lite"/>
    </source>
</evidence>
<dbReference type="EMBL" id="MU827792">
    <property type="protein sequence ID" value="KAJ7330571.1"/>
    <property type="molecule type" value="Genomic_DNA"/>
</dbReference>
<organism evidence="2 3">
    <name type="scientific">Desmophyllum pertusum</name>
    <dbReference type="NCBI Taxonomy" id="174260"/>
    <lineage>
        <taxon>Eukaryota</taxon>
        <taxon>Metazoa</taxon>
        <taxon>Cnidaria</taxon>
        <taxon>Anthozoa</taxon>
        <taxon>Hexacorallia</taxon>
        <taxon>Scleractinia</taxon>
        <taxon>Caryophylliina</taxon>
        <taxon>Caryophylliidae</taxon>
        <taxon>Desmophyllum</taxon>
    </lineage>
</organism>
<evidence type="ECO:0000313" key="3">
    <source>
        <dbReference type="Proteomes" id="UP001163046"/>
    </source>
</evidence>
<keyword evidence="3" id="KW-1185">Reference proteome</keyword>
<proteinExistence type="predicted"/>
<dbReference type="OrthoDB" id="10645078at2759"/>
<reference evidence="2" key="1">
    <citation type="submission" date="2023-01" db="EMBL/GenBank/DDBJ databases">
        <title>Genome assembly of the deep-sea coral Lophelia pertusa.</title>
        <authorList>
            <person name="Herrera S."/>
            <person name="Cordes E."/>
        </authorList>
    </citation>
    <scope>NUCLEOTIDE SEQUENCE</scope>
    <source>
        <strain evidence="2">USNM1676648</strain>
        <tissue evidence="2">Polyp</tissue>
    </source>
</reference>
<sequence>MKPVNHLFMMRLKIQLHNTHINSAFREKIENTFSVQAGHAVETELDIHGRLLLRSGNTRFIQKRPYQSSNHSSSPSSPAVSPASIPTEEQTPFAKPFHHTSPEIATSSGGKLSASSKNSPSSSKNSSSSEAHQ</sequence>
<comment type="caution">
    <text evidence="2">The sequence shown here is derived from an EMBL/GenBank/DDBJ whole genome shotgun (WGS) entry which is preliminary data.</text>
</comment>
<feature type="compositionally biased region" description="Low complexity" evidence="1">
    <location>
        <begin position="113"/>
        <end position="133"/>
    </location>
</feature>
<feature type="compositionally biased region" description="Low complexity" evidence="1">
    <location>
        <begin position="68"/>
        <end position="86"/>
    </location>
</feature>